<protein>
    <submittedName>
        <fullName evidence="2">Uncharacterized protein</fullName>
    </submittedName>
</protein>
<keyword evidence="1" id="KW-0812">Transmembrane</keyword>
<dbReference type="KEGG" id="cman:A9D14_11005"/>
<keyword evidence="1" id="KW-1133">Transmembrane helix</keyword>
<name>A0A1Z1FD21_9SPHN</name>
<dbReference type="STRING" id="450378.GCA_001661675_02214"/>
<dbReference type="Proteomes" id="UP000195807">
    <property type="component" value="Chromosome"/>
</dbReference>
<dbReference type="RefSeq" id="WP_066846350.1">
    <property type="nucleotide sequence ID" value="NZ_CP019602.1"/>
</dbReference>
<dbReference type="AlphaFoldDB" id="A0A1Z1FD21"/>
<keyword evidence="1" id="KW-0472">Membrane</keyword>
<evidence type="ECO:0000313" key="2">
    <source>
        <dbReference type="EMBL" id="ARU16613.1"/>
    </source>
</evidence>
<evidence type="ECO:0000313" key="3">
    <source>
        <dbReference type="Proteomes" id="UP000195807"/>
    </source>
</evidence>
<dbReference type="OrthoDB" id="7411232at2"/>
<proteinExistence type="predicted"/>
<feature type="transmembrane region" description="Helical" evidence="1">
    <location>
        <begin position="14"/>
        <end position="32"/>
    </location>
</feature>
<organism evidence="2 3">
    <name type="scientific">Croceicoccus marinus</name>
    <dbReference type="NCBI Taxonomy" id="450378"/>
    <lineage>
        <taxon>Bacteria</taxon>
        <taxon>Pseudomonadati</taxon>
        <taxon>Pseudomonadota</taxon>
        <taxon>Alphaproteobacteria</taxon>
        <taxon>Sphingomonadales</taxon>
        <taxon>Erythrobacteraceae</taxon>
        <taxon>Croceicoccus</taxon>
    </lineage>
</organism>
<accession>A0A1Z1FD21</accession>
<sequence length="156" mass="16807">MAEIPVKEKSDKKWLWIILAVVAIILLAWWLLDNDDGDVVEYTDNDTVATEPMAGTAMTAMAIGDTVNLDQVRVTELTGDMAFRVDANGQDMLVLFDQTRTPGTATEGEFDINVGSLVNLDGTVMSASEALPAGVMAEIPAGTESYIYATDIEMVS</sequence>
<dbReference type="EMBL" id="CP019602">
    <property type="protein sequence ID" value="ARU16613.1"/>
    <property type="molecule type" value="Genomic_DNA"/>
</dbReference>
<keyword evidence="3" id="KW-1185">Reference proteome</keyword>
<evidence type="ECO:0000256" key="1">
    <source>
        <dbReference type="SAM" id="Phobius"/>
    </source>
</evidence>
<gene>
    <name evidence="2" type="ORF">A9D14_11005</name>
</gene>
<reference evidence="2 3" key="1">
    <citation type="submission" date="2017-01" db="EMBL/GenBank/DDBJ databases">
        <title>Complete genome sequence of esterase-producing bacterium Croceicoccus marinus E4A9.</title>
        <authorList>
            <person name="Wu Y.-H."/>
            <person name="Cheng H."/>
            <person name="Xu L."/>
            <person name="Huo Y.-Y."/>
            <person name="Wang C.-S."/>
            <person name="Xu X.-W."/>
        </authorList>
    </citation>
    <scope>NUCLEOTIDE SEQUENCE [LARGE SCALE GENOMIC DNA]</scope>
    <source>
        <strain evidence="2 3">E4A9</strain>
    </source>
</reference>